<dbReference type="STRING" id="765257.A0A0C9ZMB9"/>
<feature type="compositionally biased region" description="Polar residues" evidence="1">
    <location>
        <begin position="15"/>
        <end position="25"/>
    </location>
</feature>
<dbReference type="Proteomes" id="UP000054018">
    <property type="component" value="Unassembled WGS sequence"/>
</dbReference>
<protein>
    <submittedName>
        <fullName evidence="2">Uncharacterized protein</fullName>
    </submittedName>
</protein>
<dbReference type="EMBL" id="KN833698">
    <property type="protein sequence ID" value="KIK27004.1"/>
    <property type="molecule type" value="Genomic_DNA"/>
</dbReference>
<keyword evidence="3" id="KW-1185">Reference proteome</keyword>
<feature type="non-terminal residue" evidence="2">
    <location>
        <position position="1"/>
    </location>
</feature>
<name>A0A0C9ZMB9_9AGAM</name>
<dbReference type="HOGENOM" id="CLU_1536171_0_0_1"/>
<organism evidence="2 3">
    <name type="scientific">Pisolithus microcarpus 441</name>
    <dbReference type="NCBI Taxonomy" id="765257"/>
    <lineage>
        <taxon>Eukaryota</taxon>
        <taxon>Fungi</taxon>
        <taxon>Dikarya</taxon>
        <taxon>Basidiomycota</taxon>
        <taxon>Agaricomycotina</taxon>
        <taxon>Agaricomycetes</taxon>
        <taxon>Agaricomycetidae</taxon>
        <taxon>Boletales</taxon>
        <taxon>Sclerodermatineae</taxon>
        <taxon>Pisolithaceae</taxon>
        <taxon>Pisolithus</taxon>
    </lineage>
</organism>
<dbReference type="AlphaFoldDB" id="A0A0C9ZMB9"/>
<sequence length="175" mass="18666">KPPASLAQPHKSLELSASQWCSQSPVPRKTSQLRRHATYPNFKCYGEILLQPIAPQTTSSMVVLQADGTPSSAYTTSPSTPGLSSSPTPTECSAGDRTVQVSSFMDVLTPPPGQFAAFTGAQNGKASLVSSDSCIYSISQDAPLPPRPFEGLHLPNNGYSLQLPPHRAMYSLEYA</sequence>
<proteinExistence type="predicted"/>
<evidence type="ECO:0000313" key="2">
    <source>
        <dbReference type="EMBL" id="KIK27004.1"/>
    </source>
</evidence>
<feature type="region of interest" description="Disordered" evidence="1">
    <location>
        <begin position="69"/>
        <end position="95"/>
    </location>
</feature>
<reference evidence="2 3" key="1">
    <citation type="submission" date="2014-04" db="EMBL/GenBank/DDBJ databases">
        <authorList>
            <consortium name="DOE Joint Genome Institute"/>
            <person name="Kuo A."/>
            <person name="Kohler A."/>
            <person name="Costa M.D."/>
            <person name="Nagy L.G."/>
            <person name="Floudas D."/>
            <person name="Copeland A."/>
            <person name="Barry K.W."/>
            <person name="Cichocki N."/>
            <person name="Veneault-Fourrey C."/>
            <person name="LaButti K."/>
            <person name="Lindquist E.A."/>
            <person name="Lipzen A."/>
            <person name="Lundell T."/>
            <person name="Morin E."/>
            <person name="Murat C."/>
            <person name="Sun H."/>
            <person name="Tunlid A."/>
            <person name="Henrissat B."/>
            <person name="Grigoriev I.V."/>
            <person name="Hibbett D.S."/>
            <person name="Martin F."/>
            <person name="Nordberg H.P."/>
            <person name="Cantor M.N."/>
            <person name="Hua S.X."/>
        </authorList>
    </citation>
    <scope>NUCLEOTIDE SEQUENCE [LARGE SCALE GENOMIC DNA]</scope>
    <source>
        <strain evidence="2 3">441</strain>
    </source>
</reference>
<dbReference type="OrthoDB" id="286814at2759"/>
<accession>A0A0C9ZMB9</accession>
<reference evidence="3" key="2">
    <citation type="submission" date="2015-01" db="EMBL/GenBank/DDBJ databases">
        <title>Evolutionary Origins and Diversification of the Mycorrhizal Mutualists.</title>
        <authorList>
            <consortium name="DOE Joint Genome Institute"/>
            <consortium name="Mycorrhizal Genomics Consortium"/>
            <person name="Kohler A."/>
            <person name="Kuo A."/>
            <person name="Nagy L.G."/>
            <person name="Floudas D."/>
            <person name="Copeland A."/>
            <person name="Barry K.W."/>
            <person name="Cichocki N."/>
            <person name="Veneault-Fourrey C."/>
            <person name="LaButti K."/>
            <person name="Lindquist E.A."/>
            <person name="Lipzen A."/>
            <person name="Lundell T."/>
            <person name="Morin E."/>
            <person name="Murat C."/>
            <person name="Riley R."/>
            <person name="Ohm R."/>
            <person name="Sun H."/>
            <person name="Tunlid A."/>
            <person name="Henrissat B."/>
            <person name="Grigoriev I.V."/>
            <person name="Hibbett D.S."/>
            <person name="Martin F."/>
        </authorList>
    </citation>
    <scope>NUCLEOTIDE SEQUENCE [LARGE SCALE GENOMIC DNA]</scope>
    <source>
        <strain evidence="3">441</strain>
    </source>
</reference>
<evidence type="ECO:0000256" key="1">
    <source>
        <dbReference type="SAM" id="MobiDB-lite"/>
    </source>
</evidence>
<gene>
    <name evidence="2" type="ORF">PISMIDRAFT_675323</name>
</gene>
<feature type="compositionally biased region" description="Low complexity" evidence="1">
    <location>
        <begin position="69"/>
        <end position="90"/>
    </location>
</feature>
<feature type="region of interest" description="Disordered" evidence="1">
    <location>
        <begin position="1"/>
        <end position="33"/>
    </location>
</feature>
<evidence type="ECO:0000313" key="3">
    <source>
        <dbReference type="Proteomes" id="UP000054018"/>
    </source>
</evidence>